<dbReference type="Proteomes" id="UP000321570">
    <property type="component" value="Unassembled WGS sequence"/>
</dbReference>
<name>A0A564Y1I3_HYMDI</name>
<evidence type="ECO:0000256" key="1">
    <source>
        <dbReference type="SAM" id="Phobius"/>
    </source>
</evidence>
<keyword evidence="3" id="KW-1185">Reference proteome</keyword>
<evidence type="ECO:0000313" key="2">
    <source>
        <dbReference type="EMBL" id="VUZ40444.1"/>
    </source>
</evidence>
<accession>A0A564Y1I3</accession>
<keyword evidence="1" id="KW-1133">Transmembrane helix</keyword>
<keyword evidence="1" id="KW-0812">Transmembrane</keyword>
<dbReference type="EMBL" id="CABIJS010000033">
    <property type="protein sequence ID" value="VUZ40444.1"/>
    <property type="molecule type" value="Genomic_DNA"/>
</dbReference>
<organism evidence="2 3">
    <name type="scientific">Hymenolepis diminuta</name>
    <name type="common">Rat tapeworm</name>
    <dbReference type="NCBI Taxonomy" id="6216"/>
    <lineage>
        <taxon>Eukaryota</taxon>
        <taxon>Metazoa</taxon>
        <taxon>Spiralia</taxon>
        <taxon>Lophotrochozoa</taxon>
        <taxon>Platyhelminthes</taxon>
        <taxon>Cestoda</taxon>
        <taxon>Eucestoda</taxon>
        <taxon>Cyclophyllidea</taxon>
        <taxon>Hymenolepididae</taxon>
        <taxon>Hymenolepis</taxon>
    </lineage>
</organism>
<keyword evidence="1" id="KW-0472">Membrane</keyword>
<protein>
    <submittedName>
        <fullName evidence="2">Uncharacterized protein</fullName>
    </submittedName>
</protein>
<dbReference type="AlphaFoldDB" id="A0A564Y1I3"/>
<proteinExistence type="predicted"/>
<gene>
    <name evidence="2" type="ORF">WMSIL1_LOCUS1346</name>
</gene>
<evidence type="ECO:0000313" key="3">
    <source>
        <dbReference type="Proteomes" id="UP000321570"/>
    </source>
</evidence>
<sequence length="77" mass="8703">MSKRAYQFGSPKKHICAHILARPYPNDSHKAIFVFHSIITHACQLPAPRLPVHLLFSSVCSLLYLSLSIVSNSLWFP</sequence>
<reference evidence="2 3" key="1">
    <citation type="submission" date="2019-07" db="EMBL/GenBank/DDBJ databases">
        <authorList>
            <person name="Jastrzebski P J."/>
            <person name="Paukszto L."/>
            <person name="Jastrzebski P J."/>
        </authorList>
    </citation>
    <scope>NUCLEOTIDE SEQUENCE [LARGE SCALE GENOMIC DNA]</scope>
    <source>
        <strain evidence="2 3">WMS-il1</strain>
    </source>
</reference>
<feature type="transmembrane region" description="Helical" evidence="1">
    <location>
        <begin position="54"/>
        <end position="76"/>
    </location>
</feature>